<proteinExistence type="predicted"/>
<gene>
    <name evidence="2" type="ORF">T05_15617</name>
</gene>
<dbReference type="AlphaFoldDB" id="A0A0V0TN14"/>
<accession>A0A0V0TN14</accession>
<evidence type="ECO:0000313" key="3">
    <source>
        <dbReference type="Proteomes" id="UP000055048"/>
    </source>
</evidence>
<keyword evidence="3" id="KW-1185">Reference proteome</keyword>
<comment type="caution">
    <text evidence="2">The sequence shown here is derived from an EMBL/GenBank/DDBJ whole genome shotgun (WGS) entry which is preliminary data.</text>
</comment>
<evidence type="ECO:0000256" key="1">
    <source>
        <dbReference type="SAM" id="MobiDB-lite"/>
    </source>
</evidence>
<reference evidence="2 3" key="1">
    <citation type="submission" date="2015-01" db="EMBL/GenBank/DDBJ databases">
        <title>Evolution of Trichinella species and genotypes.</title>
        <authorList>
            <person name="Korhonen P.K."/>
            <person name="Edoardo P."/>
            <person name="Giuseppe L.R."/>
            <person name="Gasser R.B."/>
        </authorList>
    </citation>
    <scope>NUCLEOTIDE SEQUENCE [LARGE SCALE GENOMIC DNA]</scope>
    <source>
        <strain evidence="2">ISS417</strain>
    </source>
</reference>
<organism evidence="2 3">
    <name type="scientific">Trichinella murrelli</name>
    <dbReference type="NCBI Taxonomy" id="144512"/>
    <lineage>
        <taxon>Eukaryota</taxon>
        <taxon>Metazoa</taxon>
        <taxon>Ecdysozoa</taxon>
        <taxon>Nematoda</taxon>
        <taxon>Enoplea</taxon>
        <taxon>Dorylaimia</taxon>
        <taxon>Trichinellida</taxon>
        <taxon>Trichinellidae</taxon>
        <taxon>Trichinella</taxon>
    </lineage>
</organism>
<name>A0A0V0TN14_9BILA</name>
<feature type="compositionally biased region" description="Basic residues" evidence="1">
    <location>
        <begin position="206"/>
        <end position="217"/>
    </location>
</feature>
<dbReference type="Proteomes" id="UP000055048">
    <property type="component" value="Unassembled WGS sequence"/>
</dbReference>
<evidence type="ECO:0000313" key="2">
    <source>
        <dbReference type="EMBL" id="KRX40447.1"/>
    </source>
</evidence>
<dbReference type="EMBL" id="JYDJ01000200">
    <property type="protein sequence ID" value="KRX40447.1"/>
    <property type="molecule type" value="Genomic_DNA"/>
</dbReference>
<protein>
    <recommendedName>
        <fullName evidence="4">SCAN domain-containing protein 3</fullName>
    </recommendedName>
</protein>
<sequence length="217" mass="24213">MVRKFLLAFPSSYLVERGFSVVTDFLTKKRSRLQIDKRGDLRLFLTNIEPNRFLHQALKRRRGILQSERHDAELEESQGRGERRLLPVSFRDFNLPVAGHQVERAEPFGLCQRIHRIVYSRDGLGVDARHDVQSANAGNRSSSEPVLPVNSRGLRLVRLPLRATFPGLADPPPPAGLGEGGGVAASPAGPLRSRCGARQGSFLLGRPHRTRWPSRTS</sequence>
<evidence type="ECO:0008006" key="4">
    <source>
        <dbReference type="Google" id="ProtNLM"/>
    </source>
</evidence>
<feature type="region of interest" description="Disordered" evidence="1">
    <location>
        <begin position="170"/>
        <end position="217"/>
    </location>
</feature>